<dbReference type="RefSeq" id="WP_145262406.1">
    <property type="nucleotide sequence ID" value="NZ_CP036316.1"/>
</dbReference>
<dbReference type="Proteomes" id="UP000319976">
    <property type="component" value="Chromosome"/>
</dbReference>
<gene>
    <name evidence="2" type="ORF">V22_21180</name>
</gene>
<feature type="signal peptide" evidence="1">
    <location>
        <begin position="1"/>
        <end position="25"/>
    </location>
</feature>
<name>A0A517T918_9PLAN</name>
<reference evidence="2 3" key="1">
    <citation type="submission" date="2019-02" db="EMBL/GenBank/DDBJ databases">
        <title>Deep-cultivation of Planctomycetes and their phenomic and genomic characterization uncovers novel biology.</title>
        <authorList>
            <person name="Wiegand S."/>
            <person name="Jogler M."/>
            <person name="Boedeker C."/>
            <person name="Pinto D."/>
            <person name="Vollmers J."/>
            <person name="Rivas-Marin E."/>
            <person name="Kohn T."/>
            <person name="Peeters S.H."/>
            <person name="Heuer A."/>
            <person name="Rast P."/>
            <person name="Oberbeckmann S."/>
            <person name="Bunk B."/>
            <person name="Jeske O."/>
            <person name="Meyerdierks A."/>
            <person name="Storesund J.E."/>
            <person name="Kallscheuer N."/>
            <person name="Luecker S."/>
            <person name="Lage O.M."/>
            <person name="Pohl T."/>
            <person name="Merkel B.J."/>
            <person name="Hornburger P."/>
            <person name="Mueller R.-W."/>
            <person name="Bruemmer F."/>
            <person name="Labrenz M."/>
            <person name="Spormann A.M."/>
            <person name="Op den Camp H."/>
            <person name="Overmann J."/>
            <person name="Amann R."/>
            <person name="Jetten M.S.M."/>
            <person name="Mascher T."/>
            <person name="Medema M.H."/>
            <person name="Devos D.P."/>
            <person name="Kaster A.-K."/>
            <person name="Ovreas L."/>
            <person name="Rohde M."/>
            <person name="Galperin M.Y."/>
            <person name="Jogler C."/>
        </authorList>
    </citation>
    <scope>NUCLEOTIDE SEQUENCE [LARGE SCALE GENOMIC DNA]</scope>
    <source>
        <strain evidence="2 3">V22</strain>
    </source>
</reference>
<evidence type="ECO:0000313" key="2">
    <source>
        <dbReference type="EMBL" id="QDT64875.1"/>
    </source>
</evidence>
<sequence precursor="true">MLKATHYLQSFVLLMLVMIANPASAGIVEPVEGETTMVRVGDTIKIYGPGPSTGYQCSLDIIEKRTKLVSKKVVGGNLPGSDKTVFTLKATSRGMEKLVLNMESPGGDIEYEQYPLRITN</sequence>
<dbReference type="EMBL" id="CP036316">
    <property type="protein sequence ID" value="QDT64875.1"/>
    <property type="molecule type" value="Genomic_DNA"/>
</dbReference>
<evidence type="ECO:0000256" key="1">
    <source>
        <dbReference type="SAM" id="SignalP"/>
    </source>
</evidence>
<dbReference type="KEGG" id="chya:V22_21180"/>
<feature type="chain" id="PRO_5021895431" description="Chagasin family peptidase inhibitor I42" evidence="1">
    <location>
        <begin position="26"/>
        <end position="120"/>
    </location>
</feature>
<protein>
    <recommendedName>
        <fullName evidence="4">Chagasin family peptidase inhibitor I42</fullName>
    </recommendedName>
</protein>
<evidence type="ECO:0000313" key="3">
    <source>
        <dbReference type="Proteomes" id="UP000319976"/>
    </source>
</evidence>
<dbReference type="AlphaFoldDB" id="A0A517T918"/>
<accession>A0A517T918</accession>
<evidence type="ECO:0008006" key="4">
    <source>
        <dbReference type="Google" id="ProtNLM"/>
    </source>
</evidence>
<keyword evidence="1" id="KW-0732">Signal</keyword>
<organism evidence="2 3">
    <name type="scientific">Calycomorphotria hydatis</name>
    <dbReference type="NCBI Taxonomy" id="2528027"/>
    <lineage>
        <taxon>Bacteria</taxon>
        <taxon>Pseudomonadati</taxon>
        <taxon>Planctomycetota</taxon>
        <taxon>Planctomycetia</taxon>
        <taxon>Planctomycetales</taxon>
        <taxon>Planctomycetaceae</taxon>
        <taxon>Calycomorphotria</taxon>
    </lineage>
</organism>
<proteinExistence type="predicted"/>
<keyword evidence="3" id="KW-1185">Reference proteome</keyword>